<dbReference type="InterPro" id="IPR003732">
    <property type="entry name" value="Daa-tRNA_deacyls_DTD"/>
</dbReference>
<dbReference type="AlphaFoldDB" id="K1T5N7"/>
<keyword evidence="2" id="KW-0378">Hydrolase</keyword>
<dbReference type="GO" id="GO:0051500">
    <property type="term" value="F:D-tyrosyl-tRNA(Tyr) deacylase activity"/>
    <property type="evidence" value="ECO:0007669"/>
    <property type="project" value="TreeGrafter"/>
</dbReference>
<protein>
    <submittedName>
        <fullName evidence="2">D-tyrosyl-tRNA(Tyr) deacylase</fullName>
        <ecNumber evidence="2">3.1.-.-</ecNumber>
    </submittedName>
</protein>
<reference evidence="2" key="1">
    <citation type="journal article" date="2013" name="Environ. Microbiol.">
        <title>Microbiota from the distal guts of lean and obese adolescents exhibit partial functional redundancy besides clear differences in community structure.</title>
        <authorList>
            <person name="Ferrer M."/>
            <person name="Ruiz A."/>
            <person name="Lanza F."/>
            <person name="Haange S.B."/>
            <person name="Oberbach A."/>
            <person name="Till H."/>
            <person name="Bargiela R."/>
            <person name="Campoy C."/>
            <person name="Segura M.T."/>
            <person name="Richter M."/>
            <person name="von Bergen M."/>
            <person name="Seifert J."/>
            <person name="Suarez A."/>
        </authorList>
    </citation>
    <scope>NUCLEOTIDE SEQUENCE</scope>
</reference>
<name>K1T5N7_9ZZZZ</name>
<dbReference type="SUPFAM" id="SSF69500">
    <property type="entry name" value="DTD-like"/>
    <property type="match status" value="1"/>
</dbReference>
<organism evidence="2">
    <name type="scientific">human gut metagenome</name>
    <dbReference type="NCBI Taxonomy" id="408170"/>
    <lineage>
        <taxon>unclassified sequences</taxon>
        <taxon>metagenomes</taxon>
        <taxon>organismal metagenomes</taxon>
    </lineage>
</organism>
<dbReference type="FunFam" id="3.50.80.10:FF:000001">
    <property type="entry name" value="D-aminoacyl-tRNA deacylase"/>
    <property type="match status" value="1"/>
</dbReference>
<dbReference type="HAMAP" id="MF_00518">
    <property type="entry name" value="Deacylase_Dtd"/>
    <property type="match status" value="1"/>
</dbReference>
<accession>K1T5N7</accession>
<dbReference type="PANTHER" id="PTHR10472">
    <property type="entry name" value="D-TYROSYL-TRNA TYR DEACYLASE"/>
    <property type="match status" value="1"/>
</dbReference>
<dbReference type="NCBIfam" id="TIGR00256">
    <property type="entry name" value="D-aminoacyl-tRNA deacylase"/>
    <property type="match status" value="1"/>
</dbReference>
<dbReference type="PANTHER" id="PTHR10472:SF5">
    <property type="entry name" value="D-AMINOACYL-TRNA DEACYLASE 1"/>
    <property type="match status" value="1"/>
</dbReference>
<sequence length="149" mass="16896">MKVVVQRSKKSSVTVTDKVVGSINHGLVLLVSFTVEDSSKEIDWMINKILHLRIFDDENKIMNKSVLDVTGEILSISQFTLYANCNKGCRPSYQKALNGRDANTLYQEFNRKLKKYIHVEEGIFGSDMLVNIENDGPVTIILEKNKEVC</sequence>
<gene>
    <name evidence="2" type="ORF">OBE_11941</name>
</gene>
<evidence type="ECO:0000313" key="2">
    <source>
        <dbReference type="EMBL" id="EKC54711.1"/>
    </source>
</evidence>
<dbReference type="InterPro" id="IPR023509">
    <property type="entry name" value="DTD-like_sf"/>
</dbReference>
<proteinExistence type="inferred from homology"/>
<dbReference type="Pfam" id="PF02580">
    <property type="entry name" value="Tyr_Deacylase"/>
    <property type="match status" value="1"/>
</dbReference>
<dbReference type="EC" id="3.1.-.-" evidence="2"/>
<evidence type="ECO:0000256" key="1">
    <source>
        <dbReference type="ARBA" id="ARBA00009673"/>
    </source>
</evidence>
<comment type="similarity">
    <text evidence="1">Belongs to the DTD family.</text>
</comment>
<dbReference type="Gene3D" id="3.50.80.10">
    <property type="entry name" value="D-tyrosyl-tRNA(Tyr) deacylase"/>
    <property type="match status" value="1"/>
</dbReference>
<dbReference type="GO" id="GO:0005737">
    <property type="term" value="C:cytoplasm"/>
    <property type="evidence" value="ECO:0007669"/>
    <property type="project" value="InterPro"/>
</dbReference>
<comment type="caution">
    <text evidence="2">The sequence shown here is derived from an EMBL/GenBank/DDBJ whole genome shotgun (WGS) entry which is preliminary data.</text>
</comment>
<dbReference type="EMBL" id="AJWZ01008227">
    <property type="protein sequence ID" value="EKC54711.1"/>
    <property type="molecule type" value="Genomic_DNA"/>
</dbReference>